<dbReference type="AlphaFoldDB" id="A0AAE1CD62"/>
<dbReference type="InterPro" id="IPR046539">
    <property type="entry name" value="DUF6604"/>
</dbReference>
<dbReference type="PANTHER" id="PTHR38795">
    <property type="entry name" value="DUF6604 DOMAIN-CONTAINING PROTEIN"/>
    <property type="match status" value="1"/>
</dbReference>
<accession>A0AAE1CD62</accession>
<reference evidence="3" key="2">
    <citation type="submission" date="2023-06" db="EMBL/GenBank/DDBJ databases">
        <authorList>
            <consortium name="Lawrence Berkeley National Laboratory"/>
            <person name="Haridas S."/>
            <person name="Hensen N."/>
            <person name="Bonometti L."/>
            <person name="Westerberg I."/>
            <person name="Brannstrom I.O."/>
            <person name="Guillou S."/>
            <person name="Cros-Aarteil S."/>
            <person name="Calhoun S."/>
            <person name="Kuo A."/>
            <person name="Mondo S."/>
            <person name="Pangilinan J."/>
            <person name="Riley R."/>
            <person name="Labutti K."/>
            <person name="Andreopoulos B."/>
            <person name="Lipzen A."/>
            <person name="Chen C."/>
            <person name="Yanf M."/>
            <person name="Daum C."/>
            <person name="Ng V."/>
            <person name="Clum A."/>
            <person name="Steindorff A."/>
            <person name="Ohm R."/>
            <person name="Martin F."/>
            <person name="Silar P."/>
            <person name="Natvig D."/>
            <person name="Lalanne C."/>
            <person name="Gautier V."/>
            <person name="Ament-Velasquez S.L."/>
            <person name="Kruys A."/>
            <person name="Hutchinson M.I."/>
            <person name="Powell A.J."/>
            <person name="Barry K."/>
            <person name="Miller A.N."/>
            <person name="Grigoriev I.V."/>
            <person name="Debuchy R."/>
            <person name="Gladieux P."/>
            <person name="Thoren M.H."/>
            <person name="Johannesson H."/>
        </authorList>
    </citation>
    <scope>NUCLEOTIDE SEQUENCE</scope>
    <source>
        <strain evidence="3">CBS 314.62</strain>
    </source>
</reference>
<feature type="compositionally biased region" description="Basic residues" evidence="1">
    <location>
        <begin position="221"/>
        <end position="241"/>
    </location>
</feature>
<feature type="domain" description="DUF6604" evidence="2">
    <location>
        <begin position="16"/>
        <end position="334"/>
    </location>
</feature>
<feature type="region of interest" description="Disordered" evidence="1">
    <location>
        <begin position="53"/>
        <end position="76"/>
    </location>
</feature>
<comment type="caution">
    <text evidence="3">The sequence shown here is derived from an EMBL/GenBank/DDBJ whole genome shotgun (WGS) entry which is preliminary data.</text>
</comment>
<feature type="compositionally biased region" description="Basic residues" evidence="1">
    <location>
        <begin position="63"/>
        <end position="73"/>
    </location>
</feature>
<proteinExistence type="predicted"/>
<reference evidence="3" key="1">
    <citation type="journal article" date="2023" name="Mol. Phylogenet. Evol.">
        <title>Genome-scale phylogeny and comparative genomics of the fungal order Sordariales.</title>
        <authorList>
            <person name="Hensen N."/>
            <person name="Bonometti L."/>
            <person name="Westerberg I."/>
            <person name="Brannstrom I.O."/>
            <person name="Guillou S."/>
            <person name="Cros-Aarteil S."/>
            <person name="Calhoun S."/>
            <person name="Haridas S."/>
            <person name="Kuo A."/>
            <person name="Mondo S."/>
            <person name="Pangilinan J."/>
            <person name="Riley R."/>
            <person name="LaButti K."/>
            <person name="Andreopoulos B."/>
            <person name="Lipzen A."/>
            <person name="Chen C."/>
            <person name="Yan M."/>
            <person name="Daum C."/>
            <person name="Ng V."/>
            <person name="Clum A."/>
            <person name="Steindorff A."/>
            <person name="Ohm R.A."/>
            <person name="Martin F."/>
            <person name="Silar P."/>
            <person name="Natvig D.O."/>
            <person name="Lalanne C."/>
            <person name="Gautier V."/>
            <person name="Ament-Velasquez S.L."/>
            <person name="Kruys A."/>
            <person name="Hutchinson M.I."/>
            <person name="Powell A.J."/>
            <person name="Barry K."/>
            <person name="Miller A.N."/>
            <person name="Grigoriev I.V."/>
            <person name="Debuchy R."/>
            <person name="Gladieux P."/>
            <person name="Hiltunen Thoren M."/>
            <person name="Johannesson H."/>
        </authorList>
    </citation>
    <scope>NUCLEOTIDE SEQUENCE</scope>
    <source>
        <strain evidence="3">CBS 314.62</strain>
    </source>
</reference>
<dbReference type="Pfam" id="PF20253">
    <property type="entry name" value="DUF6604"/>
    <property type="match status" value="1"/>
</dbReference>
<feature type="region of interest" description="Disordered" evidence="1">
    <location>
        <begin position="209"/>
        <end position="261"/>
    </location>
</feature>
<dbReference type="PANTHER" id="PTHR38795:SF1">
    <property type="entry name" value="DUF6604 DOMAIN-CONTAINING PROTEIN"/>
    <property type="match status" value="1"/>
</dbReference>
<name>A0AAE1CD62_9PEZI</name>
<evidence type="ECO:0000256" key="1">
    <source>
        <dbReference type="SAM" id="MobiDB-lite"/>
    </source>
</evidence>
<dbReference type="Proteomes" id="UP001270362">
    <property type="component" value="Unassembled WGS sequence"/>
</dbReference>
<evidence type="ECO:0000313" key="4">
    <source>
        <dbReference type="Proteomes" id="UP001270362"/>
    </source>
</evidence>
<evidence type="ECO:0000313" key="3">
    <source>
        <dbReference type="EMBL" id="KAK3689252.1"/>
    </source>
</evidence>
<organism evidence="3 4">
    <name type="scientific">Podospora appendiculata</name>
    <dbReference type="NCBI Taxonomy" id="314037"/>
    <lineage>
        <taxon>Eukaryota</taxon>
        <taxon>Fungi</taxon>
        <taxon>Dikarya</taxon>
        <taxon>Ascomycota</taxon>
        <taxon>Pezizomycotina</taxon>
        <taxon>Sordariomycetes</taxon>
        <taxon>Sordariomycetidae</taxon>
        <taxon>Sordariales</taxon>
        <taxon>Podosporaceae</taxon>
        <taxon>Podospora</taxon>
    </lineage>
</organism>
<evidence type="ECO:0000259" key="2">
    <source>
        <dbReference type="Pfam" id="PF20253"/>
    </source>
</evidence>
<sequence length="722" mass="81018">MDSRPTGLQGGMSTWQRYKLGQAQFTAWMRTTAAKVVALPPRDSEKHVNLPISVDGAAGESKRSHRETKKAKKAANDDSFDHWFTPKPALPGWLAELENMAETITTRIDPHDVPQTPSNILRDVVALRKTSARFFSAAASGSDDVGLLQSNAAHSQIITVLDGILGKFEALLDSVKRKPPKSDKPGLGVSANDLSNMFSYLEVDEPAAVTDDENSDIETHKHSKARKHTKRARKAKKKSTKTPRASSAKGPGSSADGYVDDNNKDSADVALDEQLVNEYLQIYCLFEDFNTARDYIVERWGDYYYYQDHPIAVDTLAVLTNAAFEFLYHLEQEMSRNTGYCTHFWKLLKSLFRYFSLEGNDPGPKNAAASKHGPDLTPRNGDLDENFHLLFRDIDKHSDEDLDGSFDRIAIRAYFHLEVLLERQFANDNTLAVGLGFNMSHEMLADMNVIRYCKNNVAADYLLFAETELALGLQDALRRVHGRKVSVAVVLCLQLWIDIRHTIEAKVMDVFTTMQAKARAVKAQLERMLPAATGPRAVYRIPLQQRIKEIETFMLRDVTYYEKKINSLASNLGIDPSKIEHFQLLKCEQVWCGLLMLRARVIASYLGSRIPHDTALDSAFNRALRHATPALILSKFSTTFPGIMTGQKSINATDEGDYAPQIAMRKALVERYADNSRDRYGFLDDVPPPAKKPLSPIQTLEKLDDVLTNDLGDILDLDYLEL</sequence>
<protein>
    <recommendedName>
        <fullName evidence="2">DUF6604 domain-containing protein</fullName>
    </recommendedName>
</protein>
<gene>
    <name evidence="3" type="ORF">B0T22DRAFT_480464</name>
</gene>
<keyword evidence="4" id="KW-1185">Reference proteome</keyword>
<dbReference type="EMBL" id="JAULSO010000002">
    <property type="protein sequence ID" value="KAK3689252.1"/>
    <property type="molecule type" value="Genomic_DNA"/>
</dbReference>